<comment type="caution">
    <text evidence="2">The sequence shown here is derived from an EMBL/GenBank/DDBJ whole genome shotgun (WGS) entry which is preliminary data.</text>
</comment>
<dbReference type="Proteomes" id="UP000315753">
    <property type="component" value="Unassembled WGS sequence"/>
</dbReference>
<evidence type="ECO:0000313" key="2">
    <source>
        <dbReference type="EMBL" id="TQE92145.1"/>
    </source>
</evidence>
<name>A0A540V5Y5_9BACL</name>
<protein>
    <submittedName>
        <fullName evidence="2">DUF1659 domain-containing protein</fullName>
    </submittedName>
</protein>
<sequence length="72" mass="7960">MANLTFEQGALKVVFETGIDEFGDSIFTSKTYKNVRSNVTADRLAGVVQAFIQLSKHPLVQASISRTEKIEL</sequence>
<dbReference type="AlphaFoldDB" id="A0A540V5Y5"/>
<dbReference type="InterPro" id="IPR012454">
    <property type="entry name" value="DUF1659"/>
</dbReference>
<evidence type="ECO:0000259" key="1">
    <source>
        <dbReference type="Pfam" id="PF07872"/>
    </source>
</evidence>
<evidence type="ECO:0000313" key="3">
    <source>
        <dbReference type="Proteomes" id="UP000315753"/>
    </source>
</evidence>
<dbReference type="RefSeq" id="WP_141600698.1">
    <property type="nucleotide sequence ID" value="NZ_JARMSB010000004.1"/>
</dbReference>
<dbReference type="Pfam" id="PF07872">
    <property type="entry name" value="DUF1659"/>
    <property type="match status" value="1"/>
</dbReference>
<reference evidence="2 3" key="1">
    <citation type="submission" date="2019-06" db="EMBL/GenBank/DDBJ databases">
        <title>Genome sequence of Ureibacillus terrenus.</title>
        <authorList>
            <person name="Maclea K.S."/>
            <person name="Simoes M."/>
        </authorList>
    </citation>
    <scope>NUCLEOTIDE SEQUENCE [LARGE SCALE GENOMIC DNA]</scope>
    <source>
        <strain evidence="2 3">ATCC BAA-384</strain>
    </source>
</reference>
<gene>
    <name evidence="2" type="ORF">FKZ59_00105</name>
</gene>
<dbReference type="EMBL" id="VIGD01000001">
    <property type="protein sequence ID" value="TQE92145.1"/>
    <property type="molecule type" value="Genomic_DNA"/>
</dbReference>
<accession>A0A540V5Y5</accession>
<organism evidence="2 3">
    <name type="scientific">Ureibacillus terrenus</name>
    <dbReference type="NCBI Taxonomy" id="118246"/>
    <lineage>
        <taxon>Bacteria</taxon>
        <taxon>Bacillati</taxon>
        <taxon>Bacillota</taxon>
        <taxon>Bacilli</taxon>
        <taxon>Bacillales</taxon>
        <taxon>Caryophanaceae</taxon>
        <taxon>Ureibacillus</taxon>
    </lineage>
</organism>
<proteinExistence type="predicted"/>
<keyword evidence="3" id="KW-1185">Reference proteome</keyword>
<dbReference type="OrthoDB" id="48766at2"/>
<feature type="domain" description="DUF1659" evidence="1">
    <location>
        <begin position="3"/>
        <end position="70"/>
    </location>
</feature>